<organism evidence="2 3">
    <name type="scientific">Paxillus rubicundulus Ve08.2h10</name>
    <dbReference type="NCBI Taxonomy" id="930991"/>
    <lineage>
        <taxon>Eukaryota</taxon>
        <taxon>Fungi</taxon>
        <taxon>Dikarya</taxon>
        <taxon>Basidiomycota</taxon>
        <taxon>Agaricomycotina</taxon>
        <taxon>Agaricomycetes</taxon>
        <taxon>Agaricomycetidae</taxon>
        <taxon>Boletales</taxon>
        <taxon>Paxilineae</taxon>
        <taxon>Paxillaceae</taxon>
        <taxon>Paxillus</taxon>
    </lineage>
</organism>
<keyword evidence="3" id="KW-1185">Reference proteome</keyword>
<reference evidence="3" key="2">
    <citation type="submission" date="2015-01" db="EMBL/GenBank/DDBJ databases">
        <title>Evolutionary Origins and Diversification of the Mycorrhizal Mutualists.</title>
        <authorList>
            <consortium name="DOE Joint Genome Institute"/>
            <consortium name="Mycorrhizal Genomics Consortium"/>
            <person name="Kohler A."/>
            <person name="Kuo A."/>
            <person name="Nagy L.G."/>
            <person name="Floudas D."/>
            <person name="Copeland A."/>
            <person name="Barry K.W."/>
            <person name="Cichocki N."/>
            <person name="Veneault-Fourrey C."/>
            <person name="LaButti K."/>
            <person name="Lindquist E.A."/>
            <person name="Lipzen A."/>
            <person name="Lundell T."/>
            <person name="Morin E."/>
            <person name="Murat C."/>
            <person name="Riley R."/>
            <person name="Ohm R."/>
            <person name="Sun H."/>
            <person name="Tunlid A."/>
            <person name="Henrissat B."/>
            <person name="Grigoriev I.V."/>
            <person name="Hibbett D.S."/>
            <person name="Martin F."/>
        </authorList>
    </citation>
    <scope>NUCLEOTIDE SEQUENCE [LARGE SCALE GENOMIC DNA]</scope>
    <source>
        <strain evidence="3">Ve08.2h10</strain>
    </source>
</reference>
<evidence type="ECO:0000313" key="3">
    <source>
        <dbReference type="Proteomes" id="UP000054538"/>
    </source>
</evidence>
<dbReference type="Proteomes" id="UP000054538">
    <property type="component" value="Unassembled WGS sequence"/>
</dbReference>
<evidence type="ECO:0000256" key="1">
    <source>
        <dbReference type="SAM" id="MobiDB-lite"/>
    </source>
</evidence>
<sequence>MGDEDYCSSAKSVSTSSHSSIRSGILTSVQTAKAAVKATVKKTVKLIVRPRKKAKASSTSSIPAGACAEPTNPTSTSPIVMDDDSDNSDNGSDPPAAENLHRMALDYLSVPPVERVFFNVDTCFTSLGTDCPRHQLGLYSALVHGCGAIW</sequence>
<feature type="region of interest" description="Disordered" evidence="1">
    <location>
        <begin position="50"/>
        <end position="98"/>
    </location>
</feature>
<dbReference type="AlphaFoldDB" id="A0A0D0D1A6"/>
<accession>A0A0D0D1A6</accession>
<protein>
    <submittedName>
        <fullName evidence="2">Uncharacterized protein</fullName>
    </submittedName>
</protein>
<gene>
    <name evidence="2" type="ORF">PAXRUDRAFT_17578</name>
</gene>
<dbReference type="EMBL" id="KN827037">
    <property type="protein sequence ID" value="KIK77336.1"/>
    <property type="molecule type" value="Genomic_DNA"/>
</dbReference>
<feature type="region of interest" description="Disordered" evidence="1">
    <location>
        <begin position="1"/>
        <end position="24"/>
    </location>
</feature>
<evidence type="ECO:0000313" key="2">
    <source>
        <dbReference type="EMBL" id="KIK77336.1"/>
    </source>
</evidence>
<dbReference type="HOGENOM" id="CLU_1741173_0_0_1"/>
<proteinExistence type="predicted"/>
<dbReference type="InParanoid" id="A0A0D0D1A6"/>
<name>A0A0D0D1A6_9AGAM</name>
<feature type="compositionally biased region" description="Low complexity" evidence="1">
    <location>
        <begin position="8"/>
        <end position="23"/>
    </location>
</feature>
<reference evidence="2 3" key="1">
    <citation type="submission" date="2014-04" db="EMBL/GenBank/DDBJ databases">
        <authorList>
            <consortium name="DOE Joint Genome Institute"/>
            <person name="Kuo A."/>
            <person name="Kohler A."/>
            <person name="Jargeat P."/>
            <person name="Nagy L.G."/>
            <person name="Floudas D."/>
            <person name="Copeland A."/>
            <person name="Barry K.W."/>
            <person name="Cichocki N."/>
            <person name="Veneault-Fourrey C."/>
            <person name="LaButti K."/>
            <person name="Lindquist E.A."/>
            <person name="Lipzen A."/>
            <person name="Lundell T."/>
            <person name="Morin E."/>
            <person name="Murat C."/>
            <person name="Sun H."/>
            <person name="Tunlid A."/>
            <person name="Henrissat B."/>
            <person name="Grigoriev I.V."/>
            <person name="Hibbett D.S."/>
            <person name="Martin F."/>
            <person name="Nordberg H.P."/>
            <person name="Cantor M.N."/>
            <person name="Hua S.X."/>
        </authorList>
    </citation>
    <scope>NUCLEOTIDE SEQUENCE [LARGE SCALE GENOMIC DNA]</scope>
    <source>
        <strain evidence="2 3">Ve08.2h10</strain>
    </source>
</reference>